<keyword evidence="3" id="KW-1185">Reference proteome</keyword>
<reference evidence="2 3" key="1">
    <citation type="journal article" date="2012" name="Stand. Genomic Sci.">
        <title>Complete genome sequence of Terriglobus saanensis type strain SP1PR4(T), an Acidobacteria from tundra soil.</title>
        <authorList>
            <person name="Rawat S.R."/>
            <person name="Mannisto M.K."/>
            <person name="Starovoytov V."/>
            <person name="Goodwin L."/>
            <person name="Nolan M."/>
            <person name="Hauser L."/>
            <person name="Land M."/>
            <person name="Davenport K.W."/>
            <person name="Woyke T."/>
            <person name="Haggblom M.M."/>
        </authorList>
    </citation>
    <scope>NUCLEOTIDE SEQUENCE</scope>
    <source>
        <strain evidence="3">ATCC BAA-1853 / DSM 23119 / SP1PR4</strain>
    </source>
</reference>
<dbReference type="InterPro" id="IPR005302">
    <property type="entry name" value="MoCF_Sase_C"/>
</dbReference>
<dbReference type="STRING" id="401053.AciPR4_4157"/>
<dbReference type="PROSITE" id="PS51340">
    <property type="entry name" value="MOSC"/>
    <property type="match status" value="1"/>
</dbReference>
<dbReference type="Gene3D" id="2.40.33.20">
    <property type="entry name" value="PK beta-barrel domain-like"/>
    <property type="match status" value="1"/>
</dbReference>
<protein>
    <submittedName>
        <fullName evidence="2">MOSC domain containing protein</fullName>
    </submittedName>
</protein>
<dbReference type="eggNOG" id="COG2258">
    <property type="taxonomic scope" value="Bacteria"/>
</dbReference>
<evidence type="ECO:0000313" key="2">
    <source>
        <dbReference type="EMBL" id="ADV84903.1"/>
    </source>
</evidence>
<dbReference type="AlphaFoldDB" id="E8V5E4"/>
<feature type="domain" description="MOSC" evidence="1">
    <location>
        <begin position="17"/>
        <end position="166"/>
    </location>
</feature>
<evidence type="ECO:0000259" key="1">
    <source>
        <dbReference type="PROSITE" id="PS51340"/>
    </source>
</evidence>
<organism evidence="2 3">
    <name type="scientific">Terriglobus saanensis (strain ATCC BAA-1853 / DSM 23119 / SP1PR4)</name>
    <dbReference type="NCBI Taxonomy" id="401053"/>
    <lineage>
        <taxon>Bacteria</taxon>
        <taxon>Pseudomonadati</taxon>
        <taxon>Acidobacteriota</taxon>
        <taxon>Terriglobia</taxon>
        <taxon>Terriglobales</taxon>
        <taxon>Acidobacteriaceae</taxon>
        <taxon>Terriglobus</taxon>
    </lineage>
</organism>
<dbReference type="KEGG" id="tsa:AciPR4_4157"/>
<dbReference type="GO" id="GO:0030151">
    <property type="term" value="F:molybdenum ion binding"/>
    <property type="evidence" value="ECO:0007669"/>
    <property type="project" value="InterPro"/>
</dbReference>
<dbReference type="RefSeq" id="WP_013570633.1">
    <property type="nucleotide sequence ID" value="NC_014963.1"/>
</dbReference>
<gene>
    <name evidence="2" type="ordered locus">AciPR4_4157</name>
</gene>
<dbReference type="PANTHER" id="PTHR36930">
    <property type="entry name" value="METAL-SULFUR CLUSTER BIOSYNTHESIS PROTEINS YUAD-RELATED"/>
    <property type="match status" value="1"/>
</dbReference>
<dbReference type="OrthoDB" id="9789048at2"/>
<dbReference type="SUPFAM" id="SSF50800">
    <property type="entry name" value="PK beta-barrel domain-like"/>
    <property type="match status" value="1"/>
</dbReference>
<sequence length="177" mass="19238">MLVEAVSLSARHGFCKEPQIFVRLLAGVGVEGDAHAGKTVQHLHDKRKDPTQLNRKQVHLLEAEFLEELAAKGFRLRPGEFGENILTRGLALAELPEGTELCLGEQAVVQLTGLRNPCVQIDRFQSGLLAETIEQLNSGERRFKAGVMGVVLLGGDVASGDAIRVKLPLTPKAMVRI</sequence>
<dbReference type="GO" id="GO:0003824">
    <property type="term" value="F:catalytic activity"/>
    <property type="evidence" value="ECO:0007669"/>
    <property type="project" value="InterPro"/>
</dbReference>
<accession>E8V5E4</accession>
<dbReference type="HOGENOM" id="CLU_092690_0_0_0"/>
<dbReference type="Proteomes" id="UP000006844">
    <property type="component" value="Chromosome"/>
</dbReference>
<proteinExistence type="predicted"/>
<dbReference type="GO" id="GO:0030170">
    <property type="term" value="F:pyridoxal phosphate binding"/>
    <property type="evidence" value="ECO:0007669"/>
    <property type="project" value="InterPro"/>
</dbReference>
<dbReference type="InterPro" id="IPR052716">
    <property type="entry name" value="MOSC_domain"/>
</dbReference>
<dbReference type="InterPro" id="IPR011037">
    <property type="entry name" value="Pyrv_Knase-like_insert_dom_sf"/>
</dbReference>
<name>E8V5E4_TERSS</name>
<dbReference type="EMBL" id="CP002467">
    <property type="protein sequence ID" value="ADV84903.1"/>
    <property type="molecule type" value="Genomic_DNA"/>
</dbReference>
<dbReference type="Pfam" id="PF03473">
    <property type="entry name" value="MOSC"/>
    <property type="match status" value="1"/>
</dbReference>
<dbReference type="PANTHER" id="PTHR36930:SF1">
    <property type="entry name" value="MOSC DOMAIN-CONTAINING PROTEIN"/>
    <property type="match status" value="1"/>
</dbReference>
<evidence type="ECO:0000313" key="3">
    <source>
        <dbReference type="Proteomes" id="UP000006844"/>
    </source>
</evidence>